<dbReference type="EMBL" id="JBHTKL010000005">
    <property type="protein sequence ID" value="MFD1019689.1"/>
    <property type="molecule type" value="Genomic_DNA"/>
</dbReference>
<organism evidence="2 3">
    <name type="scientific">Thalassobacillus hwangdonensis</name>
    <dbReference type="NCBI Taxonomy" id="546108"/>
    <lineage>
        <taxon>Bacteria</taxon>
        <taxon>Bacillati</taxon>
        <taxon>Bacillota</taxon>
        <taxon>Bacilli</taxon>
        <taxon>Bacillales</taxon>
        <taxon>Bacillaceae</taxon>
        <taxon>Thalassobacillus</taxon>
    </lineage>
</organism>
<dbReference type="InterPro" id="IPR003673">
    <property type="entry name" value="CoA-Trfase_fam_III"/>
</dbReference>
<sequence>MLPLKGITVVSLEQAVAAPFATRQLADLGARVIKVEREDGDFARGYDQTVNGMSSHFVWLNRSKESIALDLKSEHGKQALDGLLAEADVFIYNLAPGAVDRLGFAASDLRKRHPRLIICGVSGYGADGPYTNKKAYDLLIQCEAGLVSVTGTEEEPSKSGISVADIAAGMYAYSGILTAIIARSQTGEGTVMEVSMLEALAEWMGYPMYFAEYGGEAPKRTGARHATIYPYGPFEASDGKMVFLAIQNEREWKQFTAKILGQPALADDPRFSSNSLRVENREALKAIIEGALAKLASDSLIDLLEEARIANARLNSVKDITGHPQLMARDRFREVDSPVGKLKALIPPVTFDGIDTVMNPIPEIGEHTDKILEEFGFSVKN</sequence>
<dbReference type="InterPro" id="IPR044855">
    <property type="entry name" value="CoA-Trfase_III_dom3_sf"/>
</dbReference>
<dbReference type="GO" id="GO:0016740">
    <property type="term" value="F:transferase activity"/>
    <property type="evidence" value="ECO:0007669"/>
    <property type="project" value="UniProtKB-KW"/>
</dbReference>
<dbReference type="Proteomes" id="UP001596990">
    <property type="component" value="Unassembled WGS sequence"/>
</dbReference>
<evidence type="ECO:0000313" key="3">
    <source>
        <dbReference type="Proteomes" id="UP001596990"/>
    </source>
</evidence>
<name>A0ABW3L542_9BACI</name>
<dbReference type="PANTHER" id="PTHR48207:SF3">
    <property type="entry name" value="SUCCINATE--HYDROXYMETHYLGLUTARATE COA-TRANSFERASE"/>
    <property type="match status" value="1"/>
</dbReference>
<dbReference type="PANTHER" id="PTHR48207">
    <property type="entry name" value="SUCCINATE--HYDROXYMETHYLGLUTARATE COA-TRANSFERASE"/>
    <property type="match status" value="1"/>
</dbReference>
<dbReference type="InterPro" id="IPR023606">
    <property type="entry name" value="CoA-Trfase_III_dom_1_sf"/>
</dbReference>
<dbReference type="RefSeq" id="WP_386059987.1">
    <property type="nucleotide sequence ID" value="NZ_JBHTKL010000005.1"/>
</dbReference>
<dbReference type="Gene3D" id="3.30.1540.10">
    <property type="entry name" value="formyl-coa transferase, domain 3"/>
    <property type="match status" value="1"/>
</dbReference>
<keyword evidence="3" id="KW-1185">Reference proteome</keyword>
<dbReference type="InterPro" id="IPR050483">
    <property type="entry name" value="CoA-transferase_III_domain"/>
</dbReference>
<protein>
    <submittedName>
        <fullName evidence="2">CaiB/BaiF CoA transferase family protein</fullName>
    </submittedName>
</protein>
<evidence type="ECO:0000256" key="1">
    <source>
        <dbReference type="ARBA" id="ARBA00022679"/>
    </source>
</evidence>
<keyword evidence="1 2" id="KW-0808">Transferase</keyword>
<accession>A0ABW3L542</accession>
<gene>
    <name evidence="2" type="ORF">ACFQ2J_10950</name>
</gene>
<reference evidence="3" key="1">
    <citation type="journal article" date="2019" name="Int. J. Syst. Evol. Microbiol.">
        <title>The Global Catalogue of Microorganisms (GCM) 10K type strain sequencing project: providing services to taxonomists for standard genome sequencing and annotation.</title>
        <authorList>
            <consortium name="The Broad Institute Genomics Platform"/>
            <consortium name="The Broad Institute Genome Sequencing Center for Infectious Disease"/>
            <person name="Wu L."/>
            <person name="Ma J."/>
        </authorList>
    </citation>
    <scope>NUCLEOTIDE SEQUENCE [LARGE SCALE GENOMIC DNA]</scope>
    <source>
        <strain evidence="3">CCUG 56607</strain>
    </source>
</reference>
<dbReference type="Pfam" id="PF02515">
    <property type="entry name" value="CoA_transf_3"/>
    <property type="match status" value="1"/>
</dbReference>
<comment type="caution">
    <text evidence="2">The sequence shown here is derived from an EMBL/GenBank/DDBJ whole genome shotgun (WGS) entry which is preliminary data.</text>
</comment>
<evidence type="ECO:0000313" key="2">
    <source>
        <dbReference type="EMBL" id="MFD1019689.1"/>
    </source>
</evidence>
<dbReference type="Gene3D" id="3.40.50.10540">
    <property type="entry name" value="Crotonobetainyl-coa:carnitine coa-transferase, domain 1"/>
    <property type="match status" value="1"/>
</dbReference>
<dbReference type="SUPFAM" id="SSF89796">
    <property type="entry name" value="CoA-transferase family III (CaiB/BaiF)"/>
    <property type="match status" value="1"/>
</dbReference>
<proteinExistence type="predicted"/>